<evidence type="ECO:0000259" key="1">
    <source>
        <dbReference type="Pfam" id="PF13701"/>
    </source>
</evidence>
<dbReference type="InterPro" id="IPR025668">
    <property type="entry name" value="Tnp_DDE_dom"/>
</dbReference>
<proteinExistence type="predicted"/>
<feature type="non-terminal residue" evidence="2">
    <location>
        <position position="57"/>
    </location>
</feature>
<gene>
    <name evidence="2" type="ORF">ACE1CA_24940</name>
</gene>
<evidence type="ECO:0000313" key="2">
    <source>
        <dbReference type="EMBL" id="MFB2837761.1"/>
    </source>
</evidence>
<comment type="caution">
    <text evidence="2">The sequence shown here is derived from an EMBL/GenBank/DDBJ whole genome shotgun (WGS) entry which is preliminary data.</text>
</comment>
<reference evidence="2 3" key="1">
    <citation type="submission" date="2024-09" db="EMBL/GenBank/DDBJ databases">
        <title>Floridaenema gen nov. (Aerosakkonemataceae, Aerosakkonematales ord. nov., Cyanobacteria) from benthic tropical and subtropical fresh waters, with the description of four new species.</title>
        <authorList>
            <person name="Moretto J.A."/>
            <person name="Berthold D.E."/>
            <person name="Lefler F.W."/>
            <person name="Huang I.-S."/>
            <person name="Laughinghouse H. IV."/>
        </authorList>
    </citation>
    <scope>NUCLEOTIDE SEQUENCE [LARGE SCALE GENOMIC DNA]</scope>
    <source>
        <strain evidence="2 3">BLCC-F167</strain>
    </source>
</reference>
<dbReference type="Proteomes" id="UP001576780">
    <property type="component" value="Unassembled WGS sequence"/>
</dbReference>
<dbReference type="Pfam" id="PF13701">
    <property type="entry name" value="DDE_Tnp_1_4"/>
    <property type="match status" value="1"/>
</dbReference>
<accession>A0ABV4WS98</accession>
<organism evidence="2 3">
    <name type="scientific">Floridaenema evergladense BLCC-F167</name>
    <dbReference type="NCBI Taxonomy" id="3153639"/>
    <lineage>
        <taxon>Bacteria</taxon>
        <taxon>Bacillati</taxon>
        <taxon>Cyanobacteriota</taxon>
        <taxon>Cyanophyceae</taxon>
        <taxon>Oscillatoriophycideae</taxon>
        <taxon>Aerosakkonematales</taxon>
        <taxon>Aerosakkonemataceae</taxon>
        <taxon>Floridanema</taxon>
        <taxon>Floridanema evergladense</taxon>
    </lineage>
</organism>
<keyword evidence="3" id="KW-1185">Reference proteome</keyword>
<sequence length="57" mass="6280">MTQQASRSLPKQFKFEQPKSPPVVVNFQGGQVTSDAGLSLIAEIDRKLQITSQFAQC</sequence>
<dbReference type="EMBL" id="JBHFNT010000221">
    <property type="protein sequence ID" value="MFB2837761.1"/>
    <property type="molecule type" value="Genomic_DNA"/>
</dbReference>
<feature type="domain" description="Transposase DDE" evidence="1">
    <location>
        <begin position="17"/>
        <end position="57"/>
    </location>
</feature>
<name>A0ABV4WS98_9CYAN</name>
<protein>
    <submittedName>
        <fullName evidence="2">Transposase</fullName>
    </submittedName>
</protein>
<evidence type="ECO:0000313" key="3">
    <source>
        <dbReference type="Proteomes" id="UP001576780"/>
    </source>
</evidence>
<dbReference type="RefSeq" id="WP_413280100.1">
    <property type="nucleotide sequence ID" value="NZ_JBHFNT010000221.1"/>
</dbReference>